<sequence length="293" mass="32263">MAESVSTVELGDEITVEVSDQSMSIPVRFSQNRQEKVVDYYSGTFTNTSRNETGVFFVQVKLLPKLLERFPTKVVKIDDTFQYGQKDKTGANRWVVFHDRALKPFQHRFVDGLGKGYQFSQSGLEVISKMGFTPGENGGKLFEEIIELKGGLAEREAISDASRRAVLAFDHADEALLLSAITKDIDAEMPGSTAHGITGFKAAVFDRVFKLDTTRSLSNIRINITSSSTATATCSALAQHVHPGQGVDPSSAKFMSGAFYTCNMAKVEDLWKMETWKANIVWLDGDPTVLAGE</sequence>
<dbReference type="InterPro" id="IPR037401">
    <property type="entry name" value="SnoaL-like"/>
</dbReference>
<reference evidence="2 3" key="1">
    <citation type="submission" date="2020-05" db="EMBL/GenBank/DDBJ databases">
        <title>Identification and distribution of gene clusters putatively required for synthesis of sphingolipid metabolism inhibitors in phylogenetically diverse species of the filamentous fungus Fusarium.</title>
        <authorList>
            <person name="Kim H.-S."/>
            <person name="Busman M."/>
            <person name="Brown D.W."/>
            <person name="Divon H."/>
            <person name="Uhlig S."/>
            <person name="Proctor R.H."/>
        </authorList>
    </citation>
    <scope>NUCLEOTIDE SEQUENCE [LARGE SCALE GENOMIC DNA]</scope>
    <source>
        <strain evidence="2 3">NRRL 66243</strain>
    </source>
</reference>
<dbReference type="Pfam" id="PF13577">
    <property type="entry name" value="SnoaL_4"/>
    <property type="match status" value="1"/>
</dbReference>
<evidence type="ECO:0000313" key="2">
    <source>
        <dbReference type="EMBL" id="KAF5613631.1"/>
    </source>
</evidence>
<dbReference type="OrthoDB" id="2148716at2759"/>
<dbReference type="Proteomes" id="UP000530670">
    <property type="component" value="Unassembled WGS sequence"/>
</dbReference>
<evidence type="ECO:0000259" key="1">
    <source>
        <dbReference type="Pfam" id="PF13577"/>
    </source>
</evidence>
<dbReference type="EMBL" id="JAAQRI010000492">
    <property type="protein sequence ID" value="KAF5613631.1"/>
    <property type="molecule type" value="Genomic_DNA"/>
</dbReference>
<dbReference type="SUPFAM" id="SSF54427">
    <property type="entry name" value="NTF2-like"/>
    <property type="match status" value="1"/>
</dbReference>
<protein>
    <recommendedName>
        <fullName evidence="1">SnoaL-like domain-containing protein</fullName>
    </recommendedName>
</protein>
<dbReference type="Gene3D" id="3.10.450.50">
    <property type="match status" value="1"/>
</dbReference>
<organism evidence="2 3">
    <name type="scientific">Fusarium tjaetaba</name>
    <dbReference type="NCBI Taxonomy" id="1567544"/>
    <lineage>
        <taxon>Eukaryota</taxon>
        <taxon>Fungi</taxon>
        <taxon>Dikarya</taxon>
        <taxon>Ascomycota</taxon>
        <taxon>Pezizomycotina</taxon>
        <taxon>Sordariomycetes</taxon>
        <taxon>Hypocreomycetidae</taxon>
        <taxon>Hypocreales</taxon>
        <taxon>Nectriaceae</taxon>
        <taxon>Fusarium</taxon>
        <taxon>Fusarium fujikuroi species complex</taxon>
    </lineage>
</organism>
<name>A0A8H5QD63_9HYPO</name>
<keyword evidence="3" id="KW-1185">Reference proteome</keyword>
<evidence type="ECO:0000313" key="3">
    <source>
        <dbReference type="Proteomes" id="UP000530670"/>
    </source>
</evidence>
<dbReference type="RefSeq" id="XP_037199095.1">
    <property type="nucleotide sequence ID" value="XM_037347069.1"/>
</dbReference>
<dbReference type="AlphaFoldDB" id="A0A8H5QD63"/>
<comment type="caution">
    <text evidence="2">The sequence shown here is derived from an EMBL/GenBank/DDBJ whole genome shotgun (WGS) entry which is preliminary data.</text>
</comment>
<accession>A0A8H5QD63</accession>
<gene>
    <name evidence="2" type="ORF">FTJAE_13885</name>
</gene>
<proteinExistence type="predicted"/>
<feature type="domain" description="SnoaL-like" evidence="1">
    <location>
        <begin position="152"/>
        <end position="276"/>
    </location>
</feature>
<dbReference type="InterPro" id="IPR032710">
    <property type="entry name" value="NTF2-like_dom_sf"/>
</dbReference>
<dbReference type="GeneID" id="59299339"/>